<feature type="transmembrane region" description="Helical" evidence="6">
    <location>
        <begin position="113"/>
        <end position="137"/>
    </location>
</feature>
<evidence type="ECO:0000256" key="5">
    <source>
        <dbReference type="ARBA" id="ARBA00023136"/>
    </source>
</evidence>
<comment type="subcellular location">
    <subcellularLocation>
        <location evidence="1">Membrane</location>
        <topology evidence="1">Multi-pass membrane protein</topology>
    </subcellularLocation>
</comment>
<evidence type="ECO:0000256" key="1">
    <source>
        <dbReference type="ARBA" id="ARBA00004141"/>
    </source>
</evidence>
<dbReference type="EMBL" id="BSDO01000003">
    <property type="protein sequence ID" value="GLI22791.1"/>
    <property type="molecule type" value="Genomic_DNA"/>
</dbReference>
<feature type="transmembrane region" description="Helical" evidence="6">
    <location>
        <begin position="247"/>
        <end position="264"/>
    </location>
</feature>
<gene>
    <name evidence="8" type="ORF">GGQ86_002549</name>
    <name evidence="7" type="ORF">XFLAVUS301_24650</name>
</gene>
<evidence type="ECO:0000313" key="7">
    <source>
        <dbReference type="EMBL" id="GLI22791.1"/>
    </source>
</evidence>
<keyword evidence="4 6" id="KW-1133">Transmembrane helix</keyword>
<feature type="transmembrane region" description="Helical" evidence="6">
    <location>
        <begin position="149"/>
        <end position="168"/>
    </location>
</feature>
<name>A0A9W6CMI4_XANFL</name>
<dbReference type="GO" id="GO:0033573">
    <property type="term" value="C:high-affinity iron permease complex"/>
    <property type="evidence" value="ECO:0007669"/>
    <property type="project" value="InterPro"/>
</dbReference>
<keyword evidence="5 6" id="KW-0472">Membrane</keyword>
<keyword evidence="10" id="KW-1185">Reference proteome</keyword>
<dbReference type="AlphaFoldDB" id="A0A9W6CMI4"/>
<dbReference type="GeneID" id="95763251"/>
<dbReference type="Pfam" id="PF03239">
    <property type="entry name" value="FTR1"/>
    <property type="match status" value="1"/>
</dbReference>
<evidence type="ECO:0000313" key="8">
    <source>
        <dbReference type="EMBL" id="MDR6334073.1"/>
    </source>
</evidence>
<evidence type="ECO:0000313" key="10">
    <source>
        <dbReference type="Proteomes" id="UP001245370"/>
    </source>
</evidence>
<sequence>MIAALLIVFREVLEAGIVTGVVLAASEGIRHRGLWISLGILGGVAGSAVLALFADTIASTFDGSGQDILNAAILSVAVVMLVWTVVWMASHGKHMVMEMREVGRDVKEGRKPLAALAIVVGMAVLREGVEIVLFLYGIASTGADTPAQVALGGLAGLAGGAALSLLLYRGLVAIPLKHLFKVTSVLITLLAAGLAAQVVGILQDAGFIQSLADPVWNSSWLLADDSVLGRVLRTLIGYRAEPTGMQVIAYVATVVVILGLSAIVNGRLSAAPRRQGAGHSAGGHVSRA</sequence>
<dbReference type="Proteomes" id="UP001144397">
    <property type="component" value="Unassembled WGS sequence"/>
</dbReference>
<protein>
    <submittedName>
        <fullName evidence="8">High-affinity iron transporter</fullName>
    </submittedName>
    <submittedName>
        <fullName evidence="7">Transport-related membrane protein</fullName>
    </submittedName>
</protein>
<dbReference type="RefSeq" id="WP_281807695.1">
    <property type="nucleotide sequence ID" value="NZ_BSDO01000003.1"/>
</dbReference>
<evidence type="ECO:0000256" key="3">
    <source>
        <dbReference type="ARBA" id="ARBA00022692"/>
    </source>
</evidence>
<reference evidence="7" key="1">
    <citation type="submission" date="2022-12" db="EMBL/GenBank/DDBJ databases">
        <title>Reference genome sequencing for broad-spectrum identification of bacterial and archaeal isolates by mass spectrometry.</title>
        <authorList>
            <person name="Sekiguchi Y."/>
            <person name="Tourlousse D.M."/>
        </authorList>
    </citation>
    <scope>NUCLEOTIDE SEQUENCE</scope>
    <source>
        <strain evidence="7">301</strain>
    </source>
</reference>
<feature type="transmembrane region" description="Helical" evidence="6">
    <location>
        <begin position="180"/>
        <end position="202"/>
    </location>
</feature>
<dbReference type="GO" id="GO:0015093">
    <property type="term" value="F:ferrous iron transmembrane transporter activity"/>
    <property type="evidence" value="ECO:0007669"/>
    <property type="project" value="TreeGrafter"/>
</dbReference>
<keyword evidence="3 6" id="KW-0812">Transmembrane</keyword>
<accession>A0A9W6CMI4</accession>
<dbReference type="InterPro" id="IPR004923">
    <property type="entry name" value="FTR1/Fip1/EfeU"/>
</dbReference>
<feature type="transmembrane region" description="Helical" evidence="6">
    <location>
        <begin position="33"/>
        <end position="53"/>
    </location>
</feature>
<evidence type="ECO:0000256" key="6">
    <source>
        <dbReference type="SAM" id="Phobius"/>
    </source>
</evidence>
<dbReference type="PANTHER" id="PTHR31632">
    <property type="entry name" value="IRON TRANSPORTER FTH1"/>
    <property type="match status" value="1"/>
</dbReference>
<organism evidence="7 9">
    <name type="scientific">Xanthobacter flavus</name>
    <dbReference type="NCBI Taxonomy" id="281"/>
    <lineage>
        <taxon>Bacteria</taxon>
        <taxon>Pseudomonadati</taxon>
        <taxon>Pseudomonadota</taxon>
        <taxon>Alphaproteobacteria</taxon>
        <taxon>Hyphomicrobiales</taxon>
        <taxon>Xanthobacteraceae</taxon>
        <taxon>Xanthobacter</taxon>
    </lineage>
</organism>
<evidence type="ECO:0000256" key="4">
    <source>
        <dbReference type="ARBA" id="ARBA00022989"/>
    </source>
</evidence>
<evidence type="ECO:0000313" key="9">
    <source>
        <dbReference type="Proteomes" id="UP001144397"/>
    </source>
</evidence>
<reference evidence="8 10" key="2">
    <citation type="submission" date="2023-07" db="EMBL/GenBank/DDBJ databases">
        <title>Genomic Encyclopedia of Type Strains, Phase IV (KMG-IV): sequencing the most valuable type-strain genomes for metagenomic binning, comparative biology and taxonomic classification.</title>
        <authorList>
            <person name="Goeker M."/>
        </authorList>
    </citation>
    <scope>NUCLEOTIDE SEQUENCE [LARGE SCALE GENOMIC DNA]</scope>
    <source>
        <strain evidence="8 10">DSM 338</strain>
    </source>
</reference>
<comment type="caution">
    <text evidence="7">The sequence shown here is derived from an EMBL/GenBank/DDBJ whole genome shotgun (WGS) entry which is preliminary data.</text>
</comment>
<feature type="transmembrane region" description="Helical" evidence="6">
    <location>
        <begin position="68"/>
        <end position="92"/>
    </location>
</feature>
<proteinExistence type="inferred from homology"/>
<dbReference type="EMBL" id="JAVDPY010000004">
    <property type="protein sequence ID" value="MDR6334073.1"/>
    <property type="molecule type" value="Genomic_DNA"/>
</dbReference>
<dbReference type="Proteomes" id="UP001245370">
    <property type="component" value="Unassembled WGS sequence"/>
</dbReference>
<evidence type="ECO:0000256" key="2">
    <source>
        <dbReference type="ARBA" id="ARBA00008333"/>
    </source>
</evidence>
<dbReference type="PANTHER" id="PTHR31632:SF2">
    <property type="entry name" value="PLASMA MEMBRANE IRON PERMEASE"/>
    <property type="match status" value="1"/>
</dbReference>
<comment type="similarity">
    <text evidence="2">Belongs to the oxidase-dependent Fe transporter (OFeT) (TC 9.A.10.1) family.</text>
</comment>